<dbReference type="InterPro" id="IPR036388">
    <property type="entry name" value="WH-like_DNA-bd_sf"/>
</dbReference>
<feature type="region of interest" description="Disordered" evidence="1">
    <location>
        <begin position="70"/>
        <end position="113"/>
    </location>
</feature>
<dbReference type="PANTHER" id="PTHR12374">
    <property type="entry name" value="TRANSCRIPTIONAL ADAPTOR 2 ADA2 -RELATED"/>
    <property type="match status" value="1"/>
</dbReference>
<dbReference type="STRING" id="1849047.A0A3D8QK25"/>
<dbReference type="FunFam" id="1.10.10.10:FF:000087">
    <property type="entry name" value="Transcriptional adapter 2"/>
    <property type="match status" value="1"/>
</dbReference>
<accession>A0A3D8QK25</accession>
<dbReference type="Proteomes" id="UP000256645">
    <property type="component" value="Unassembled WGS sequence"/>
</dbReference>
<dbReference type="Gene3D" id="1.10.10.10">
    <property type="entry name" value="Winged helix-like DNA-binding domain superfamily/Winged helix DNA-binding domain"/>
    <property type="match status" value="1"/>
</dbReference>
<evidence type="ECO:0000256" key="1">
    <source>
        <dbReference type="SAM" id="MobiDB-lite"/>
    </source>
</evidence>
<keyword evidence="4" id="KW-1185">Reference proteome</keyword>
<dbReference type="InterPro" id="IPR009057">
    <property type="entry name" value="Homeodomain-like_sf"/>
</dbReference>
<feature type="region of interest" description="Disordered" evidence="1">
    <location>
        <begin position="1"/>
        <end position="47"/>
    </location>
</feature>
<dbReference type="GO" id="GO:0006338">
    <property type="term" value="P:chromatin remodeling"/>
    <property type="evidence" value="ECO:0007669"/>
    <property type="project" value="TreeGrafter"/>
</dbReference>
<evidence type="ECO:0000259" key="2">
    <source>
        <dbReference type="PROSITE" id="PS50934"/>
    </source>
</evidence>
<feature type="domain" description="SWIRM" evidence="2">
    <location>
        <begin position="290"/>
        <end position="387"/>
    </location>
</feature>
<feature type="compositionally biased region" description="Polar residues" evidence="1">
    <location>
        <begin position="1"/>
        <end position="30"/>
    </location>
</feature>
<dbReference type="GO" id="GO:0003713">
    <property type="term" value="F:transcription coactivator activity"/>
    <property type="evidence" value="ECO:0007669"/>
    <property type="project" value="TreeGrafter"/>
</dbReference>
<gene>
    <name evidence="3" type="ORF">BP6252_11609</name>
</gene>
<name>A0A3D8QK25_9HELO</name>
<dbReference type="GO" id="GO:0070210">
    <property type="term" value="C:Rpd3L-Expanded complex"/>
    <property type="evidence" value="ECO:0007669"/>
    <property type="project" value="TreeGrafter"/>
</dbReference>
<sequence>MADKTINSLQPSTTFESGLSPITQSRTAQWTSTSTLPSSSLNSTPRNMESKYQFDMRSSLMSPPEALPLESFSRASTTPQKTMYSKPMGGFPLSPPVSPLTKATGPDDTRSATVKDPILYPQQDSQVTPQPPLFEDDSLVTQSVVDGHVAARGSLMFREASPPRPDEYQLVLEFKSRVAKAYNANRNLWFKRERQFLLEDRAIQSRRYRTLAPQSPNTINIGSKRGQAIKTPRNTIKTTKVVKPPRAAPVKPHRATTPGEGKSARTDKDFASIPDYCPPLSSLPNKPNSLKVDWRGAPIDLSADPYFTKLHPDERLLAANLRLDCATYLTSKRRIFERRLECLRIGKEFRKTDAQQACKIDVNKASKLWQAFDKVGWLDKAWVAQFR</sequence>
<dbReference type="PANTHER" id="PTHR12374:SF21">
    <property type="entry name" value="SWIRM DOMAIN-CONTAINING PROTEIN FUN19-RELATED"/>
    <property type="match status" value="1"/>
</dbReference>
<feature type="compositionally biased region" description="Low complexity" evidence="1">
    <location>
        <begin position="31"/>
        <end position="45"/>
    </location>
</feature>
<evidence type="ECO:0000313" key="4">
    <source>
        <dbReference type="Proteomes" id="UP000256645"/>
    </source>
</evidence>
<comment type="caution">
    <text evidence="3">The sequence shown here is derived from an EMBL/GenBank/DDBJ whole genome shotgun (WGS) entry which is preliminary data.</text>
</comment>
<evidence type="ECO:0000313" key="3">
    <source>
        <dbReference type="EMBL" id="RDW62176.1"/>
    </source>
</evidence>
<dbReference type="AlphaFoldDB" id="A0A3D8QK25"/>
<reference evidence="3 4" key="1">
    <citation type="journal article" date="2018" name="IMA Fungus">
        <title>IMA Genome-F 9: Draft genome sequence of Annulohypoxylon stygium, Aspergillus mulundensis, Berkeleyomyces basicola (syn. Thielaviopsis basicola), Ceratocystis smalleyi, two Cercospora beticola strains, Coleophoma cylindrospora, Fusarium fracticaudum, Phialophora cf. hyalina, and Morchella septimelata.</title>
        <authorList>
            <person name="Wingfield B.D."/>
            <person name="Bills G.F."/>
            <person name="Dong Y."/>
            <person name="Huang W."/>
            <person name="Nel W.J."/>
            <person name="Swalarsk-Parry B.S."/>
            <person name="Vaghefi N."/>
            <person name="Wilken P.M."/>
            <person name="An Z."/>
            <person name="de Beer Z.W."/>
            <person name="De Vos L."/>
            <person name="Chen L."/>
            <person name="Duong T.A."/>
            <person name="Gao Y."/>
            <person name="Hammerbacher A."/>
            <person name="Kikkert J.R."/>
            <person name="Li Y."/>
            <person name="Li H."/>
            <person name="Li K."/>
            <person name="Li Q."/>
            <person name="Liu X."/>
            <person name="Ma X."/>
            <person name="Naidoo K."/>
            <person name="Pethybridge S.J."/>
            <person name="Sun J."/>
            <person name="Steenkamp E.T."/>
            <person name="van der Nest M.A."/>
            <person name="van Wyk S."/>
            <person name="Wingfield M.J."/>
            <person name="Xiong C."/>
            <person name="Yue Q."/>
            <person name="Zhang X."/>
        </authorList>
    </citation>
    <scope>NUCLEOTIDE SEQUENCE [LARGE SCALE GENOMIC DNA]</scope>
    <source>
        <strain evidence="3 4">BP6252</strain>
    </source>
</reference>
<organism evidence="3 4">
    <name type="scientific">Coleophoma cylindrospora</name>
    <dbReference type="NCBI Taxonomy" id="1849047"/>
    <lineage>
        <taxon>Eukaryota</taxon>
        <taxon>Fungi</taxon>
        <taxon>Dikarya</taxon>
        <taxon>Ascomycota</taxon>
        <taxon>Pezizomycotina</taxon>
        <taxon>Leotiomycetes</taxon>
        <taxon>Helotiales</taxon>
        <taxon>Dermateaceae</taxon>
        <taxon>Coleophoma</taxon>
    </lineage>
</organism>
<feature type="compositionally biased region" description="Low complexity" evidence="1">
    <location>
        <begin position="241"/>
        <end position="250"/>
    </location>
</feature>
<dbReference type="EMBL" id="PDLM01000014">
    <property type="protein sequence ID" value="RDW62176.1"/>
    <property type="molecule type" value="Genomic_DNA"/>
</dbReference>
<dbReference type="OrthoDB" id="5598695at2759"/>
<feature type="region of interest" description="Disordered" evidence="1">
    <location>
        <begin position="241"/>
        <end position="268"/>
    </location>
</feature>
<proteinExistence type="predicted"/>
<dbReference type="GO" id="GO:0006357">
    <property type="term" value="P:regulation of transcription by RNA polymerase II"/>
    <property type="evidence" value="ECO:0007669"/>
    <property type="project" value="TreeGrafter"/>
</dbReference>
<dbReference type="InterPro" id="IPR007526">
    <property type="entry name" value="SWIRM"/>
</dbReference>
<dbReference type="PROSITE" id="PS50934">
    <property type="entry name" value="SWIRM"/>
    <property type="match status" value="1"/>
</dbReference>
<dbReference type="Pfam" id="PF04433">
    <property type="entry name" value="SWIRM"/>
    <property type="match status" value="1"/>
</dbReference>
<dbReference type="SUPFAM" id="SSF46689">
    <property type="entry name" value="Homeodomain-like"/>
    <property type="match status" value="1"/>
</dbReference>
<dbReference type="GO" id="GO:0003682">
    <property type="term" value="F:chromatin binding"/>
    <property type="evidence" value="ECO:0007669"/>
    <property type="project" value="TreeGrafter"/>
</dbReference>
<protein>
    <recommendedName>
        <fullName evidence="2">SWIRM domain-containing protein</fullName>
    </recommendedName>
</protein>
<feature type="compositionally biased region" description="Polar residues" evidence="1">
    <location>
        <begin position="73"/>
        <end position="83"/>
    </location>
</feature>